<evidence type="ECO:0000256" key="5">
    <source>
        <dbReference type="SAM" id="MobiDB-lite"/>
    </source>
</evidence>
<evidence type="ECO:0000313" key="8">
    <source>
        <dbReference type="EMBL" id="MEQ2369810.1"/>
    </source>
</evidence>
<feature type="region of interest" description="Disordered" evidence="5">
    <location>
        <begin position="39"/>
        <end position="88"/>
    </location>
</feature>
<dbReference type="InterPro" id="IPR003343">
    <property type="entry name" value="Big_2"/>
</dbReference>
<keyword evidence="6" id="KW-0732">Signal</keyword>
<dbReference type="EMBL" id="JBBMEJ010000002">
    <property type="protein sequence ID" value="MEQ2369810.1"/>
    <property type="molecule type" value="Genomic_DNA"/>
</dbReference>
<dbReference type="SUPFAM" id="SSF51126">
    <property type="entry name" value="Pectin lyase-like"/>
    <property type="match status" value="1"/>
</dbReference>
<evidence type="ECO:0000259" key="7">
    <source>
        <dbReference type="SMART" id="SM00635"/>
    </source>
</evidence>
<accession>A0ABV1BB03</accession>
<dbReference type="PANTHER" id="PTHR24404:SF114">
    <property type="entry name" value="KLUMPFUSS, ISOFORM B-RELATED"/>
    <property type="match status" value="1"/>
</dbReference>
<dbReference type="Gene3D" id="2.170.130.30">
    <property type="match status" value="1"/>
</dbReference>
<dbReference type="SMART" id="SM00635">
    <property type="entry name" value="BID_2"/>
    <property type="match status" value="2"/>
</dbReference>
<protein>
    <submittedName>
        <fullName evidence="8">DUF4430 domain-containing protein</fullName>
    </submittedName>
</protein>
<dbReference type="Gene3D" id="2.60.40.1080">
    <property type="match status" value="2"/>
</dbReference>
<dbReference type="RefSeq" id="WP_349055950.1">
    <property type="nucleotide sequence ID" value="NZ_JBBMEJ010000002.1"/>
</dbReference>
<feature type="compositionally biased region" description="Acidic residues" evidence="5">
    <location>
        <begin position="39"/>
        <end position="86"/>
    </location>
</feature>
<dbReference type="InterPro" id="IPR008964">
    <property type="entry name" value="Invasin/intimin_cell_adhesion"/>
</dbReference>
<gene>
    <name evidence="8" type="ORF">WMO28_02415</name>
</gene>
<dbReference type="Gene3D" id="2.160.20.110">
    <property type="match status" value="1"/>
</dbReference>
<evidence type="ECO:0000256" key="6">
    <source>
        <dbReference type="SAM" id="SignalP"/>
    </source>
</evidence>
<feature type="signal peptide" evidence="6">
    <location>
        <begin position="1"/>
        <end position="25"/>
    </location>
</feature>
<evidence type="ECO:0000256" key="2">
    <source>
        <dbReference type="ARBA" id="ARBA00022737"/>
    </source>
</evidence>
<keyword evidence="9" id="KW-1185">Reference proteome</keyword>
<organism evidence="8 9">
    <name type="scientific">Blautia aquisgranensis</name>
    <dbReference type="NCBI Taxonomy" id="3133153"/>
    <lineage>
        <taxon>Bacteria</taxon>
        <taxon>Bacillati</taxon>
        <taxon>Bacillota</taxon>
        <taxon>Clostridia</taxon>
        <taxon>Lachnospirales</taxon>
        <taxon>Lachnospiraceae</taxon>
        <taxon>Blautia</taxon>
    </lineage>
</organism>
<keyword evidence="1" id="KW-0479">Metal-binding</keyword>
<evidence type="ECO:0000313" key="9">
    <source>
        <dbReference type="Proteomes" id="UP001473063"/>
    </source>
</evidence>
<feature type="domain" description="BIG2" evidence="7">
    <location>
        <begin position="924"/>
        <end position="1002"/>
    </location>
</feature>
<proteinExistence type="predicted"/>
<feature type="domain" description="BIG2" evidence="7">
    <location>
        <begin position="841"/>
        <end position="917"/>
    </location>
</feature>
<evidence type="ECO:0000256" key="4">
    <source>
        <dbReference type="ARBA" id="ARBA00022833"/>
    </source>
</evidence>
<dbReference type="InterPro" id="IPR011050">
    <property type="entry name" value="Pectin_lyase_fold/virulence"/>
</dbReference>
<dbReference type="Pfam" id="PF02368">
    <property type="entry name" value="Big_2"/>
    <property type="match status" value="2"/>
</dbReference>
<keyword evidence="3" id="KW-0863">Zinc-finger</keyword>
<reference evidence="8 9" key="1">
    <citation type="submission" date="2024-03" db="EMBL/GenBank/DDBJ databases">
        <title>Human intestinal bacterial collection.</title>
        <authorList>
            <person name="Pauvert C."/>
            <person name="Hitch T.C.A."/>
            <person name="Clavel T."/>
        </authorList>
    </citation>
    <scope>NUCLEOTIDE SEQUENCE [LARGE SCALE GENOMIC DNA]</scope>
    <source>
        <strain evidence="8 9">CLA-JM-H16</strain>
    </source>
</reference>
<dbReference type="InterPro" id="IPR027954">
    <property type="entry name" value="Transcobalamin-like_C"/>
</dbReference>
<dbReference type="PANTHER" id="PTHR24404">
    <property type="entry name" value="ZINC FINGER PROTEIN"/>
    <property type="match status" value="1"/>
</dbReference>
<keyword evidence="2" id="KW-0677">Repeat</keyword>
<feature type="chain" id="PRO_5046986192" evidence="6">
    <location>
        <begin position="26"/>
        <end position="1004"/>
    </location>
</feature>
<dbReference type="Pfam" id="PF14478">
    <property type="entry name" value="DUF4430"/>
    <property type="match status" value="1"/>
</dbReference>
<evidence type="ECO:0000256" key="3">
    <source>
        <dbReference type="ARBA" id="ARBA00022771"/>
    </source>
</evidence>
<name>A0ABV1BB03_9FIRM</name>
<dbReference type="SUPFAM" id="SSF49373">
    <property type="entry name" value="Invasin/intimin cell-adhesion fragments"/>
    <property type="match status" value="2"/>
</dbReference>
<dbReference type="Proteomes" id="UP001473063">
    <property type="component" value="Unassembled WGS sequence"/>
</dbReference>
<sequence length="1004" mass="107592">MKRKKLLSILLAGAMIGTAPASAWAADFTDENISMAEDVTEGEAAEEDVSEQQEADDSEDAVAEIAESDEEQTDAEELSQAEDIADSDQSVEAYAQEDEDPFSDGEAVATFDDGHTSEDLILAGTGTEADPYLVTSTADIQAVADYVNNGKGTFVNQYLKFTEDITLPEGWTPIGTKSSKFQGNLDGDNHLLTVPKGEKCLFGYVADSTLKNLNIYGEQIASDGVVCNYEVDYSSYNPIKIDNVTLKAGTQTLKSGFIGGYASGNNQITITNSTVEKGVVIGYDKAQSNIGSFGGDFNGTIENCVSYADVYGTKYVGGISGNKGQSMGNYTLKDCKFYGTVTASGNYAGGISGGGYGGTMWGEASAPNTPGVTIQNCYSNGTITGKDYVGGILGSETGMVQCWENGTQYVQNNSFEGTVSATDGTRVGGVIGYIKGIDKYNVIENNEYTCKGVKGIGAVDFVDTSYANPAPVEGVIYYSSENGRPSGISGATKAQQNRTDDPLGVDADKLVRLVAPKIKVSLTILGDHVHDSDADHEYHTYYAGNLETWLEQSEYTVVEGSTAKDVIDAALLANNMTCDNPSGNYIASITKDGVTLGEFTNGKNSGWMDTINGVYPEVGIAEQKVQNNDQIVLHYTDWYGEEGVHTWSEAWTSDENAHWHECTDGGWCNISSNERKNGYAAHTFDEGKVTKKATYTEKGAKTYTCTVCGYEKTEELPVVPHQHKWDNGKVTKAATCKTTGIKTYTCSVCGKTKTEKIPVTSQHKWNNGKVTKAATCKTTGVKTYTCSVCGKTKTEKIPVIAHTYTWKTTAKATVFKPAVQTKVCSKCGYKTKSTRPYGKKLTPTLKLNVTKFTLKVNQLTTRVKATGLANGDSVKSWTSSNKNIVTVNSKGEIKAGKKTGTAKITVTLKSGKKGYITVTVQKTAVKTTKISGVKSSLTLTKGKKTTLKPVISPFTSTEKITYTTSNKNVVTVNSKGEITAKKKGTATITVKSGNKKVTCKVTVK</sequence>
<evidence type="ECO:0000256" key="1">
    <source>
        <dbReference type="ARBA" id="ARBA00022723"/>
    </source>
</evidence>
<dbReference type="InterPro" id="IPR050589">
    <property type="entry name" value="Ikaros_C2H2-ZF"/>
</dbReference>
<comment type="caution">
    <text evidence="8">The sequence shown here is derived from an EMBL/GenBank/DDBJ whole genome shotgun (WGS) entry which is preliminary data.</text>
</comment>
<keyword evidence="4" id="KW-0862">Zinc</keyword>